<keyword evidence="14" id="KW-1185">Reference proteome</keyword>
<feature type="chain" id="PRO_5045565454" evidence="10">
    <location>
        <begin position="31"/>
        <end position="706"/>
    </location>
</feature>
<evidence type="ECO:0000256" key="1">
    <source>
        <dbReference type="ARBA" id="ARBA00004571"/>
    </source>
</evidence>
<protein>
    <submittedName>
        <fullName evidence="13">TonB-dependent copper receptor</fullName>
    </submittedName>
</protein>
<dbReference type="NCBIfam" id="TIGR01778">
    <property type="entry name" value="TonB-copper"/>
    <property type="match status" value="1"/>
</dbReference>
<keyword evidence="13" id="KW-0675">Receptor</keyword>
<comment type="subcellular location">
    <subcellularLocation>
        <location evidence="1 8">Cell outer membrane</location>
        <topology evidence="1 8">Multi-pass membrane protein</topology>
    </subcellularLocation>
</comment>
<gene>
    <name evidence="13" type="ORF">QEZ41_02505</name>
</gene>
<comment type="similarity">
    <text evidence="8 9">Belongs to the TonB-dependent receptor family.</text>
</comment>
<keyword evidence="5 9" id="KW-0798">TonB box</keyword>
<dbReference type="Proteomes" id="UP001241056">
    <property type="component" value="Unassembled WGS sequence"/>
</dbReference>
<evidence type="ECO:0000256" key="5">
    <source>
        <dbReference type="ARBA" id="ARBA00023077"/>
    </source>
</evidence>
<keyword evidence="6 8" id="KW-0472">Membrane</keyword>
<dbReference type="InterPro" id="IPR036942">
    <property type="entry name" value="Beta-barrel_TonB_sf"/>
</dbReference>
<dbReference type="Gene3D" id="2.40.170.20">
    <property type="entry name" value="TonB-dependent receptor, beta-barrel domain"/>
    <property type="match status" value="1"/>
</dbReference>
<name>A0ABT7SLT6_9GAMM</name>
<keyword evidence="10" id="KW-0732">Signal</keyword>
<dbReference type="InterPro" id="IPR010100">
    <property type="entry name" value="TonB-dep_Cu_rcpt"/>
</dbReference>
<evidence type="ECO:0000256" key="8">
    <source>
        <dbReference type="PROSITE-ProRule" id="PRU01360"/>
    </source>
</evidence>
<evidence type="ECO:0000256" key="7">
    <source>
        <dbReference type="ARBA" id="ARBA00023237"/>
    </source>
</evidence>
<keyword evidence="4 8" id="KW-0812">Transmembrane</keyword>
<dbReference type="Pfam" id="PF07715">
    <property type="entry name" value="Plug"/>
    <property type="match status" value="1"/>
</dbReference>
<dbReference type="RefSeq" id="WP_289409807.1">
    <property type="nucleotide sequence ID" value="NZ_JAUCDY010000002.1"/>
</dbReference>
<dbReference type="SUPFAM" id="SSF56935">
    <property type="entry name" value="Porins"/>
    <property type="match status" value="1"/>
</dbReference>
<keyword evidence="3 8" id="KW-1134">Transmembrane beta strand</keyword>
<evidence type="ECO:0000256" key="10">
    <source>
        <dbReference type="SAM" id="SignalP"/>
    </source>
</evidence>
<evidence type="ECO:0000259" key="12">
    <source>
        <dbReference type="Pfam" id="PF07715"/>
    </source>
</evidence>
<dbReference type="InterPro" id="IPR037066">
    <property type="entry name" value="Plug_dom_sf"/>
</dbReference>
<feature type="domain" description="TonB-dependent receptor plug" evidence="12">
    <location>
        <begin position="55"/>
        <end position="152"/>
    </location>
</feature>
<dbReference type="PANTHER" id="PTHR30069">
    <property type="entry name" value="TONB-DEPENDENT OUTER MEMBRANE RECEPTOR"/>
    <property type="match status" value="1"/>
</dbReference>
<dbReference type="Pfam" id="PF00593">
    <property type="entry name" value="TonB_dep_Rec_b-barrel"/>
    <property type="match status" value="1"/>
</dbReference>
<evidence type="ECO:0000313" key="13">
    <source>
        <dbReference type="EMBL" id="MDM7857152.1"/>
    </source>
</evidence>
<evidence type="ECO:0000313" key="14">
    <source>
        <dbReference type="Proteomes" id="UP001241056"/>
    </source>
</evidence>
<feature type="domain" description="TonB-dependent receptor-like beta-barrel" evidence="11">
    <location>
        <begin position="207"/>
        <end position="666"/>
    </location>
</feature>
<evidence type="ECO:0000259" key="11">
    <source>
        <dbReference type="Pfam" id="PF00593"/>
    </source>
</evidence>
<comment type="caution">
    <text evidence="13">The sequence shown here is derived from an EMBL/GenBank/DDBJ whole genome shotgun (WGS) entry which is preliminary data.</text>
</comment>
<dbReference type="InterPro" id="IPR012910">
    <property type="entry name" value="Plug_dom"/>
</dbReference>
<evidence type="ECO:0000256" key="4">
    <source>
        <dbReference type="ARBA" id="ARBA00022692"/>
    </source>
</evidence>
<dbReference type="InterPro" id="IPR039426">
    <property type="entry name" value="TonB-dep_rcpt-like"/>
</dbReference>
<evidence type="ECO:0000256" key="3">
    <source>
        <dbReference type="ARBA" id="ARBA00022452"/>
    </source>
</evidence>
<dbReference type="CDD" id="cd01347">
    <property type="entry name" value="ligand_gated_channel"/>
    <property type="match status" value="1"/>
</dbReference>
<reference evidence="13 14" key="1">
    <citation type="submission" date="2023-06" db="EMBL/GenBank/DDBJ databases">
        <title>Thiopseudomonas sp. CY1220 draft genome sequence.</title>
        <authorList>
            <person name="Zhao G."/>
            <person name="An M."/>
        </authorList>
    </citation>
    <scope>NUCLEOTIDE SEQUENCE [LARGE SCALE GENOMIC DNA]</scope>
    <source>
        <strain evidence="13 14">CY1220</strain>
    </source>
</reference>
<feature type="signal peptide" evidence="10">
    <location>
        <begin position="1"/>
        <end position="30"/>
    </location>
</feature>
<keyword evidence="7 8" id="KW-0998">Cell outer membrane</keyword>
<evidence type="ECO:0000256" key="6">
    <source>
        <dbReference type="ARBA" id="ARBA00023136"/>
    </source>
</evidence>
<organism evidence="13 14">
    <name type="scientific">Thiopseudomonas acetoxidans</name>
    <dbReference type="NCBI Taxonomy" id="3041622"/>
    <lineage>
        <taxon>Bacteria</taxon>
        <taxon>Pseudomonadati</taxon>
        <taxon>Pseudomonadota</taxon>
        <taxon>Gammaproteobacteria</taxon>
        <taxon>Pseudomonadales</taxon>
        <taxon>Pseudomonadaceae</taxon>
        <taxon>Thiopseudomonas</taxon>
    </lineage>
</organism>
<dbReference type="InterPro" id="IPR000531">
    <property type="entry name" value="Beta-barrel_TonB"/>
</dbReference>
<proteinExistence type="inferred from homology"/>
<evidence type="ECO:0000256" key="2">
    <source>
        <dbReference type="ARBA" id="ARBA00022448"/>
    </source>
</evidence>
<dbReference type="PROSITE" id="PS52016">
    <property type="entry name" value="TONB_DEPENDENT_REC_3"/>
    <property type="match status" value="1"/>
</dbReference>
<sequence>MQNISITKQPLAWAVAMAVAGISISSLAQAEDAQQLKLPTAVVTGVAQQSPGVVVTDTKQPRQPVPASDGADYLKTIPGFSAIRSGGVNSDPVFRGMFGSRLKLLTNGGEMLGACPSRMDSPSSYISPETYDKLTVIKGPQTVQWGPGNSAATILFERSPEQFSEPGMRVDGSVLVGSHRRFDRNLDAAIGNSLGYVRLMANASKAHDYNDGDGDRVPSRWNKWNSDVALGWTPTEDTLLELTVGGGDGESRYAGRGMDGTQFERESVALRFKQENITDTWQALEAQLYYNYADHIMDNYKLRTTPATAMPMATQLDTRTTGGRIKGTWQWDNFELVTGADGLTSEHRLRARVGDSMMMGKTHSNMVKDAEFKQWGVFGELSWALTQTDRLISGLRVDRHKVEDHRDYLAMRRRIPTLTVATCKAPGCIVNPTANKTRTETLPSGFVRYESDLQSIPATTYIGLGHAQRMPDYWELFSAGGANGMPSGTPSAFAATDPEKTTQLDFGIQYAQGPIELWASGYVGRISDYMLFEYWTGPAPANMALSKVRNVNARIMGAEVGGAHRFAPGWKADASLAYAYGKNTTDGRALPQMPPLEGRFSLGYEQGDWSSAALWRVVAKQSRVDENRGNVTGKDFGESSGFGVFSLNSAYRIDSSWKVSAGIDNLFNKKYSEHLNLAGNGAFDLPANTRVYETGRTWWTRVDVSF</sequence>
<dbReference type="PANTHER" id="PTHR30069:SF49">
    <property type="entry name" value="OUTER MEMBRANE PROTEIN C"/>
    <property type="match status" value="1"/>
</dbReference>
<dbReference type="Gene3D" id="2.170.130.10">
    <property type="entry name" value="TonB-dependent receptor, plug domain"/>
    <property type="match status" value="1"/>
</dbReference>
<evidence type="ECO:0000256" key="9">
    <source>
        <dbReference type="RuleBase" id="RU003357"/>
    </source>
</evidence>
<dbReference type="EMBL" id="JAUCDY010000002">
    <property type="protein sequence ID" value="MDM7857152.1"/>
    <property type="molecule type" value="Genomic_DNA"/>
</dbReference>
<accession>A0ABT7SLT6</accession>
<keyword evidence="2 8" id="KW-0813">Transport</keyword>